<dbReference type="EMBL" id="JBHLSV010000008">
    <property type="protein sequence ID" value="MFC0674010.1"/>
    <property type="molecule type" value="Genomic_DNA"/>
</dbReference>
<evidence type="ECO:0000313" key="2">
    <source>
        <dbReference type="Proteomes" id="UP001589793"/>
    </source>
</evidence>
<dbReference type="RefSeq" id="WP_376979944.1">
    <property type="nucleotide sequence ID" value="NZ_JBHLSV010000008.1"/>
</dbReference>
<evidence type="ECO:0000313" key="1">
    <source>
        <dbReference type="EMBL" id="MFC0674010.1"/>
    </source>
</evidence>
<accession>A0ABV6RAJ8</accession>
<comment type="caution">
    <text evidence="1">The sequence shown here is derived from an EMBL/GenBank/DDBJ whole genome shotgun (WGS) entry which is preliminary data.</text>
</comment>
<proteinExistence type="predicted"/>
<protein>
    <submittedName>
        <fullName evidence="1">Uncharacterized protein</fullName>
    </submittedName>
</protein>
<dbReference type="Proteomes" id="UP001589793">
    <property type="component" value="Unassembled WGS sequence"/>
</dbReference>
<keyword evidence="2" id="KW-1185">Reference proteome</keyword>
<reference evidence="1 2" key="1">
    <citation type="submission" date="2024-09" db="EMBL/GenBank/DDBJ databases">
        <authorList>
            <person name="Sun Q."/>
            <person name="Mori K."/>
        </authorList>
    </citation>
    <scope>NUCLEOTIDE SEQUENCE [LARGE SCALE GENOMIC DNA]</scope>
    <source>
        <strain evidence="1 2">CICC 10874</strain>
    </source>
</reference>
<gene>
    <name evidence="1" type="ORF">ACFFF6_08595</name>
</gene>
<organism evidence="1 2">
    <name type="scientific">Brachybacterium hainanense</name>
    <dbReference type="NCBI Taxonomy" id="1541174"/>
    <lineage>
        <taxon>Bacteria</taxon>
        <taxon>Bacillati</taxon>
        <taxon>Actinomycetota</taxon>
        <taxon>Actinomycetes</taxon>
        <taxon>Micrococcales</taxon>
        <taxon>Dermabacteraceae</taxon>
        <taxon>Brachybacterium</taxon>
    </lineage>
</organism>
<name>A0ABV6RAJ8_9MICO</name>
<sequence length="103" mass="11019">MDINKMTDAEFFDFDNWIDLAPNHDWGKFLKAPEPVADDEANTIMIPEAQGVAYLIDGELVSGVVEVGDGEQEVAVVAEAASGFVLVGTRDWTLQFTGTGGAA</sequence>